<organism evidence="2 3">
    <name type="scientific">Fusarium oxysporum f. sp. cubense</name>
    <dbReference type="NCBI Taxonomy" id="61366"/>
    <lineage>
        <taxon>Eukaryota</taxon>
        <taxon>Fungi</taxon>
        <taxon>Dikarya</taxon>
        <taxon>Ascomycota</taxon>
        <taxon>Pezizomycotina</taxon>
        <taxon>Sordariomycetes</taxon>
        <taxon>Hypocreomycetidae</taxon>
        <taxon>Hypocreales</taxon>
        <taxon>Nectriaceae</taxon>
        <taxon>Fusarium</taxon>
        <taxon>Fusarium oxysporum species complex</taxon>
    </lineage>
</organism>
<protein>
    <submittedName>
        <fullName evidence="2">Uncharacterized protein</fullName>
    </submittedName>
</protein>
<comment type="caution">
    <text evidence="2">The sequence shown here is derived from an EMBL/GenBank/DDBJ whole genome shotgun (WGS) entry which is preliminary data.</text>
</comment>
<dbReference type="AlphaFoldDB" id="A0A5C6SYR7"/>
<sequence length="68" mass="7485">MTVSDYYKIPKRALDGFAALSGDTTSSLLLKARQNEERLNADNTIRITTESDGNSNDSAQQVGYSQEK</sequence>
<evidence type="ECO:0000256" key="1">
    <source>
        <dbReference type="SAM" id="MobiDB-lite"/>
    </source>
</evidence>
<accession>A0A5C6SYR7</accession>
<dbReference type="Proteomes" id="UP000321331">
    <property type="component" value="Unassembled WGS sequence"/>
</dbReference>
<gene>
    <name evidence="2" type="ORF">FocTR4_00000669</name>
</gene>
<proteinExistence type="predicted"/>
<reference evidence="2 3" key="1">
    <citation type="submission" date="2019-07" db="EMBL/GenBank/DDBJ databases">
        <title>The First High-Quality Draft Genome Sequence of the Causal Agent of the Current Panama Disease Epidemic.</title>
        <authorList>
            <person name="Warmington R.J."/>
            <person name="Kay W."/>
            <person name="Jeffries A."/>
            <person name="Bebber D."/>
            <person name="Moore K."/>
            <person name="Studholme D.J."/>
        </authorList>
    </citation>
    <scope>NUCLEOTIDE SEQUENCE [LARGE SCALE GENOMIC DNA]</scope>
    <source>
        <strain evidence="2 3">TR4</strain>
    </source>
</reference>
<name>A0A5C6SYR7_FUSOC</name>
<evidence type="ECO:0000313" key="3">
    <source>
        <dbReference type="Proteomes" id="UP000321331"/>
    </source>
</evidence>
<evidence type="ECO:0000313" key="2">
    <source>
        <dbReference type="EMBL" id="TXC03168.1"/>
    </source>
</evidence>
<feature type="region of interest" description="Disordered" evidence="1">
    <location>
        <begin position="41"/>
        <end position="68"/>
    </location>
</feature>
<dbReference type="EMBL" id="VMNF01000007">
    <property type="protein sequence ID" value="TXC03168.1"/>
    <property type="molecule type" value="Genomic_DNA"/>
</dbReference>